<organism evidence="1 2">
    <name type="scientific">Arcobacter cloacae</name>
    <dbReference type="NCBI Taxonomy" id="1054034"/>
    <lineage>
        <taxon>Bacteria</taxon>
        <taxon>Pseudomonadati</taxon>
        <taxon>Campylobacterota</taxon>
        <taxon>Epsilonproteobacteria</taxon>
        <taxon>Campylobacterales</taxon>
        <taxon>Arcobacteraceae</taxon>
        <taxon>Arcobacter</taxon>
    </lineage>
</organism>
<dbReference type="PROSITE" id="PS51257">
    <property type="entry name" value="PROKAR_LIPOPROTEIN"/>
    <property type="match status" value="1"/>
</dbReference>
<dbReference type="Proteomes" id="UP000290870">
    <property type="component" value="Unassembled WGS sequence"/>
</dbReference>
<dbReference type="RefSeq" id="WP_128985957.1">
    <property type="nucleotide sequence ID" value="NZ_PDJZ01000003.1"/>
</dbReference>
<gene>
    <name evidence="1" type="ORF">CRU90_03825</name>
</gene>
<evidence type="ECO:0000313" key="2">
    <source>
        <dbReference type="Proteomes" id="UP000290870"/>
    </source>
</evidence>
<reference evidence="1 2" key="1">
    <citation type="submission" date="2017-10" db="EMBL/GenBank/DDBJ databases">
        <title>Genomics of the genus Arcobacter.</title>
        <authorList>
            <person name="Perez-Cataluna A."/>
            <person name="Figueras M.J."/>
        </authorList>
    </citation>
    <scope>NUCLEOTIDE SEQUENCE [LARGE SCALE GENOMIC DNA]</scope>
    <source>
        <strain evidence="1 2">F26</strain>
    </source>
</reference>
<dbReference type="EMBL" id="PDJZ01000003">
    <property type="protein sequence ID" value="RXJ85095.1"/>
    <property type="molecule type" value="Genomic_DNA"/>
</dbReference>
<dbReference type="OrthoDB" id="5347202at2"/>
<sequence>MFKSFKIVSLVTASLLFLTSCSDKSYHSEMLAKAKASFSNDEYGEMKDSYASSLVDEKSKSKEFISILEDKSLSDILKEMETIDGNFYYLKSSDILIPKSRIKIHNIAELNQYLNAVLDKELFIKKNSSIYLVKLLTTSETKKQSIEHIPFQLEGQISVEELIKLITAQSGYEVNIGSFIENRDDFQNSIVSISSKNLKDALNSLSHTKDVFVDVDYDKEVINIARYKDLVIELNIPLLDIKSSSQTSSQETTGESKVENNSQIVLYDELDKMLKNIISTDKISTYHIDKASGLIFLKSTKSIENAVRTIAKAYESTFSKEAIIEFERIELILNKNRAYGIGSISDNRQQNAGNGVIREIGTDGALNFTSDNATRLLQIVATANNEIGKVLNYSKNMIILKNNIPTVQSITDNTDYVEKIETTVDSDTGLRTSDVTVNTLKEGTSITAMAKVSRDRIFLNITPTIKKLIEFGEVSIDGTMIKLPQYKDQSYNISKEVALGETSIVGSIIVHDDAKNYQGVLPLEGFAVGGSDSKSYVRREIVYVVTLRNIKGF</sequence>
<name>A0A4V1LVS3_9BACT</name>
<comment type="caution">
    <text evidence="1">The sequence shown here is derived from an EMBL/GenBank/DDBJ whole genome shotgun (WGS) entry which is preliminary data.</text>
</comment>
<protein>
    <submittedName>
        <fullName evidence="1">Uncharacterized protein</fullName>
    </submittedName>
</protein>
<proteinExistence type="predicted"/>
<accession>A0A4V1LVS3</accession>
<evidence type="ECO:0000313" key="1">
    <source>
        <dbReference type="EMBL" id="RXJ85095.1"/>
    </source>
</evidence>
<dbReference type="AlphaFoldDB" id="A0A4V1LVS3"/>